<accession>A0A0B2VDS2</accession>
<name>A0A0B2VDS2_TOXCA</name>
<comment type="caution">
    <text evidence="1">The sequence shown here is derived from an EMBL/GenBank/DDBJ whole genome shotgun (WGS) entry which is preliminary data.</text>
</comment>
<protein>
    <submittedName>
        <fullName evidence="1">Uncharacterized protein</fullName>
    </submittedName>
</protein>
<keyword evidence="2" id="KW-1185">Reference proteome</keyword>
<sequence>MCCLRRWTGPSIRTGGGLVTTKWQELAKMVVCLERQMTFAPQNRTTAPPTDVVENQCNEVTACSERTRRAFVQSSHGSPPYGFWRIKRTIAPCCISARMQIAVLVY</sequence>
<dbReference type="Proteomes" id="UP000031036">
    <property type="component" value="Unassembled WGS sequence"/>
</dbReference>
<dbReference type="EMBL" id="JPKZ01001947">
    <property type="protein sequence ID" value="KHN79140.1"/>
    <property type="molecule type" value="Genomic_DNA"/>
</dbReference>
<proteinExistence type="predicted"/>
<reference evidence="1 2" key="1">
    <citation type="submission" date="2014-11" db="EMBL/GenBank/DDBJ databases">
        <title>Genetic blueprint of the zoonotic pathogen Toxocara canis.</title>
        <authorList>
            <person name="Zhu X.-Q."/>
            <person name="Korhonen P.K."/>
            <person name="Cai H."/>
            <person name="Young N.D."/>
            <person name="Nejsum P."/>
            <person name="von Samson-Himmelstjerna G."/>
            <person name="Boag P.R."/>
            <person name="Tan P."/>
            <person name="Li Q."/>
            <person name="Min J."/>
            <person name="Yang Y."/>
            <person name="Wang X."/>
            <person name="Fang X."/>
            <person name="Hall R.S."/>
            <person name="Hofmann A."/>
            <person name="Sternberg P.W."/>
            <person name="Jex A.R."/>
            <person name="Gasser R.B."/>
        </authorList>
    </citation>
    <scope>NUCLEOTIDE SEQUENCE [LARGE SCALE GENOMIC DNA]</scope>
    <source>
        <strain evidence="1">PN_DK_2014</strain>
    </source>
</reference>
<dbReference type="AlphaFoldDB" id="A0A0B2VDS2"/>
<evidence type="ECO:0000313" key="1">
    <source>
        <dbReference type="EMBL" id="KHN79140.1"/>
    </source>
</evidence>
<organism evidence="1 2">
    <name type="scientific">Toxocara canis</name>
    <name type="common">Canine roundworm</name>
    <dbReference type="NCBI Taxonomy" id="6265"/>
    <lineage>
        <taxon>Eukaryota</taxon>
        <taxon>Metazoa</taxon>
        <taxon>Ecdysozoa</taxon>
        <taxon>Nematoda</taxon>
        <taxon>Chromadorea</taxon>
        <taxon>Rhabditida</taxon>
        <taxon>Spirurina</taxon>
        <taxon>Ascaridomorpha</taxon>
        <taxon>Ascaridoidea</taxon>
        <taxon>Toxocaridae</taxon>
        <taxon>Toxocara</taxon>
    </lineage>
</organism>
<gene>
    <name evidence="1" type="ORF">Tcan_14485</name>
</gene>
<evidence type="ECO:0000313" key="2">
    <source>
        <dbReference type="Proteomes" id="UP000031036"/>
    </source>
</evidence>